<accession>A0A7L4WGE4</accession>
<dbReference type="SUPFAM" id="SSF158560">
    <property type="entry name" value="BH3980-like"/>
    <property type="match status" value="1"/>
</dbReference>
<dbReference type="Proteomes" id="UP000516280">
    <property type="component" value="Chromosome"/>
</dbReference>
<evidence type="ECO:0008006" key="4">
    <source>
        <dbReference type="Google" id="ProtNLM"/>
    </source>
</evidence>
<evidence type="ECO:0000256" key="1">
    <source>
        <dbReference type="SAM" id="Phobius"/>
    </source>
</evidence>
<feature type="transmembrane region" description="Helical" evidence="1">
    <location>
        <begin position="128"/>
        <end position="150"/>
    </location>
</feature>
<keyword evidence="1" id="KW-0812">Transmembrane</keyword>
<keyword evidence="1" id="KW-1133">Transmembrane helix</keyword>
<gene>
    <name evidence="2" type="ORF">BHS01_08990</name>
</gene>
<organism evidence="2 3">
    <name type="scientific">Pseudolactococcus paracarnosus</name>
    <dbReference type="NCBI Taxonomy" id="2749962"/>
    <lineage>
        <taxon>Bacteria</taxon>
        <taxon>Bacillati</taxon>
        <taxon>Bacillota</taxon>
        <taxon>Bacilli</taxon>
        <taxon>Lactobacillales</taxon>
        <taxon>Streptococcaceae</taxon>
        <taxon>Pseudolactococcus</taxon>
    </lineage>
</organism>
<reference evidence="2 3" key="1">
    <citation type="submission" date="2016-09" db="EMBL/GenBank/DDBJ databases">
        <title>Lactic acid bacteria from MAP meat Genome sequencing and assembly.</title>
        <authorList>
            <person name="Behr J."/>
            <person name="Hilgarth M."/>
            <person name="Vogel R.F."/>
        </authorList>
    </citation>
    <scope>NUCLEOTIDE SEQUENCE [LARGE SCALE GENOMIC DNA]</scope>
    <source>
        <strain evidence="2 3">TMW21615</strain>
    </source>
</reference>
<sequence length="226" mass="25389">MASQQYTNLLSTETRSVIKALSKHNQLFVTDFLLTMTGDILLKDETIVQLKLAEVINDIAQAEKDGYTAQVLLGTDPKKVAKDILAAMPNKKLGTIIKENLILFCITLFFVIFLSSIGIHRINGVDQAYFSIISALLTPLIIAFLVFIALKLINFSAFKSRFIKGLCLFVCTFGIVYLSSFLFSRPIYWLSFEVPIILETGQLIAVLLYLISLVYYFGIVNKQQKV</sequence>
<name>A0A7L4WGE4_9LACT</name>
<proteinExistence type="predicted"/>
<evidence type="ECO:0000313" key="2">
    <source>
        <dbReference type="EMBL" id="QDJ28651.1"/>
    </source>
</evidence>
<dbReference type="RefSeq" id="WP_109835240.1">
    <property type="nucleotide sequence ID" value="NZ_CP017195.1"/>
</dbReference>
<evidence type="ECO:0000313" key="3">
    <source>
        <dbReference type="Proteomes" id="UP000516280"/>
    </source>
</evidence>
<dbReference type="KEGG" id="lpaa:BHS01_08990"/>
<keyword evidence="1" id="KW-0472">Membrane</keyword>
<feature type="transmembrane region" description="Helical" evidence="1">
    <location>
        <begin position="203"/>
        <end position="220"/>
    </location>
</feature>
<protein>
    <recommendedName>
        <fullName evidence="4">DUF1129 family protein</fullName>
    </recommendedName>
</protein>
<dbReference type="AlphaFoldDB" id="A0A7L4WGE4"/>
<feature type="transmembrane region" description="Helical" evidence="1">
    <location>
        <begin position="162"/>
        <end position="183"/>
    </location>
</feature>
<dbReference type="EMBL" id="CP017195">
    <property type="protein sequence ID" value="QDJ28651.1"/>
    <property type="molecule type" value="Genomic_DNA"/>
</dbReference>
<feature type="transmembrane region" description="Helical" evidence="1">
    <location>
        <begin position="101"/>
        <end position="122"/>
    </location>
</feature>